<proteinExistence type="inferred from homology"/>
<evidence type="ECO:0000256" key="1">
    <source>
        <dbReference type="ARBA" id="ARBA00009277"/>
    </source>
</evidence>
<dbReference type="STRING" id="411945.GA0061102_10972"/>
<keyword evidence="6" id="KW-1185">Reference proteome</keyword>
<dbReference type="GO" id="GO:0003676">
    <property type="term" value="F:nucleic acid binding"/>
    <property type="evidence" value="ECO:0007669"/>
    <property type="project" value="InterPro"/>
</dbReference>
<evidence type="ECO:0000256" key="2">
    <source>
        <dbReference type="SAM" id="MobiDB-lite"/>
    </source>
</evidence>
<evidence type="ECO:0000259" key="3">
    <source>
        <dbReference type="PROSITE" id="PS50532"/>
    </source>
</evidence>
<dbReference type="Proteomes" id="UP000199435">
    <property type="component" value="Unassembled WGS sequence"/>
</dbReference>
<dbReference type="Gene3D" id="3.30.420.10">
    <property type="entry name" value="Ribonuclease H-like superfamily/Ribonuclease H"/>
    <property type="match status" value="1"/>
</dbReference>
<dbReference type="InterPro" id="IPR001584">
    <property type="entry name" value="Integrase_cat-core"/>
</dbReference>
<dbReference type="PROSITE" id="PS50994">
    <property type="entry name" value="INTEGRASE"/>
    <property type="match status" value="1"/>
</dbReference>
<dbReference type="PANTHER" id="PTHR35004">
    <property type="entry name" value="TRANSPOSASE RV3428C-RELATED"/>
    <property type="match status" value="1"/>
</dbReference>
<evidence type="ECO:0000259" key="4">
    <source>
        <dbReference type="PROSITE" id="PS50994"/>
    </source>
</evidence>
<name>A0A1C3XEI8_9HYPH</name>
<dbReference type="InterPro" id="IPR054353">
    <property type="entry name" value="IstA-like_C"/>
</dbReference>
<dbReference type="InterPro" id="IPR012337">
    <property type="entry name" value="RNaseH-like_sf"/>
</dbReference>
<feature type="domain" description="Integrase catalytic" evidence="4">
    <location>
        <begin position="128"/>
        <end position="318"/>
    </location>
</feature>
<dbReference type="EMBL" id="FMAH01000097">
    <property type="protein sequence ID" value="SCB50673.1"/>
    <property type="molecule type" value="Genomic_DNA"/>
</dbReference>
<organism evidence="5 6">
    <name type="scientific">Rhizobium miluonense</name>
    <dbReference type="NCBI Taxonomy" id="411945"/>
    <lineage>
        <taxon>Bacteria</taxon>
        <taxon>Pseudomonadati</taxon>
        <taxon>Pseudomonadota</taxon>
        <taxon>Alphaproteobacteria</taxon>
        <taxon>Hyphomicrobiales</taxon>
        <taxon>Rhizobiaceae</taxon>
        <taxon>Rhizobium/Agrobacterium group</taxon>
        <taxon>Rhizobium</taxon>
    </lineage>
</organism>
<dbReference type="PROSITE" id="PS50532">
    <property type="entry name" value="HTH_IS408"/>
    <property type="match status" value="1"/>
</dbReference>
<accession>A0A1C3XEI8</accession>
<dbReference type="GO" id="GO:0015074">
    <property type="term" value="P:DNA integration"/>
    <property type="evidence" value="ECO:0007669"/>
    <property type="project" value="InterPro"/>
</dbReference>
<dbReference type="InterPro" id="IPR017895">
    <property type="entry name" value="HTH_IS408/IS1162_type"/>
</dbReference>
<dbReference type="Pfam" id="PF22483">
    <property type="entry name" value="Mu-transpos_C_2"/>
    <property type="match status" value="1"/>
</dbReference>
<gene>
    <name evidence="5" type="ORF">GA0061102_10972</name>
</gene>
<sequence>MPAERVEMRRVREILRYRFEQGLGHKSIAVRVGTAPSTVRETLRRAAVAGLSWPLGDDVSDTVLEAALYKAAGTKIGHRRAPEPDWAQVHRELKRKHMTLQILWDEYIGLHPDGYRYSRYCDLYRGWALKLPVTMRQDHAAGDKLFVDYAGDTVTVVVDRLSGKTRQAHLFVAVMGASSLSYAHARWSETLPDWIECHIQALEFFGGAPALLVPDNAKVAIIKACHFDPQVNRTYCAMAAHYGSAVLPTRPRRPRDKAKVEAAVRIVERWLLGRLRHRIFYSLVEVNAAIADLLYGLNDKRVLRRVGVTRRQLFEELDRPALSPLPVERYVFAEWRIRRAGLDYHVEIERHYYSVPYRFAREQVEARITANTIEIFHKGERIAAHHRSSGNGKHTTIPDHMPSAHRRFADWTIERIQREASSVGPEVALLCEKILADRPHPEQGFRACMGIIRLNKSFGRDRVNAACSRALEIGARTYGSVRSILDNHLDRAASTNGPASHEPIHHENIRGPRYYH</sequence>
<protein>
    <submittedName>
        <fullName evidence="5">Transposase</fullName>
    </submittedName>
</protein>
<dbReference type="NCBIfam" id="NF033546">
    <property type="entry name" value="transpos_IS21"/>
    <property type="match status" value="1"/>
</dbReference>
<feature type="region of interest" description="Disordered" evidence="2">
    <location>
        <begin position="492"/>
        <end position="516"/>
    </location>
</feature>
<comment type="similarity">
    <text evidence="1">Belongs to the transposase IS21/IS408/IS1162 family.</text>
</comment>
<evidence type="ECO:0000313" key="6">
    <source>
        <dbReference type="Proteomes" id="UP000199435"/>
    </source>
</evidence>
<dbReference type="InterPro" id="IPR036397">
    <property type="entry name" value="RNaseH_sf"/>
</dbReference>
<feature type="domain" description="HTH IS408-type" evidence="3">
    <location>
        <begin position="11"/>
        <end position="93"/>
    </location>
</feature>
<dbReference type="SUPFAM" id="SSF53098">
    <property type="entry name" value="Ribonuclease H-like"/>
    <property type="match status" value="1"/>
</dbReference>
<dbReference type="PANTHER" id="PTHR35004:SF8">
    <property type="entry name" value="TRANSPOSASE RV3428C-RELATED"/>
    <property type="match status" value="1"/>
</dbReference>
<dbReference type="AlphaFoldDB" id="A0A1C3XEI8"/>
<evidence type="ECO:0000313" key="5">
    <source>
        <dbReference type="EMBL" id="SCB50673.1"/>
    </source>
</evidence>
<reference evidence="6" key="1">
    <citation type="submission" date="2016-08" db="EMBL/GenBank/DDBJ databases">
        <authorList>
            <person name="Varghese N."/>
            <person name="Submissions Spin"/>
        </authorList>
    </citation>
    <scope>NUCLEOTIDE SEQUENCE [LARGE SCALE GENOMIC DNA]</scope>
    <source>
        <strain evidence="6">HAMBI 2971</strain>
    </source>
</reference>